<dbReference type="Gene3D" id="2.40.128.130">
    <property type="entry name" value="Autotransporter beta-domain"/>
    <property type="match status" value="1"/>
</dbReference>
<organism evidence="1 2">
    <name type="scientific">Niastella populi</name>
    <dbReference type="NCBI Taxonomy" id="550983"/>
    <lineage>
        <taxon>Bacteria</taxon>
        <taxon>Pseudomonadati</taxon>
        <taxon>Bacteroidota</taxon>
        <taxon>Chitinophagia</taxon>
        <taxon>Chitinophagales</taxon>
        <taxon>Chitinophagaceae</taxon>
        <taxon>Niastella</taxon>
    </lineage>
</organism>
<gene>
    <name evidence="1" type="ORF">A4R26_03485</name>
</gene>
<sequence>MFFIFAVSKNQSNMKQRFLLSFIFVFTCMVATRAQIGKGSTWLGGSVGYSHSKDNSGAPATSTKQNNFYISPAIGTAVKENLILGVSLSYNNNTTKFGYTSAKKDRLYGGGIFLRKYWPVVNRLYIFGEAEAYYQAIRSTDNYTTGGNELKVKGWNSGIALTPGLSYAITRNLQLETGLNSLFSTRYQKRKNKQGFTNTESSAFNTGISLDNASDIFIGFRILINKKA</sequence>
<keyword evidence="2" id="KW-1185">Reference proteome</keyword>
<evidence type="ECO:0000313" key="2">
    <source>
        <dbReference type="Proteomes" id="UP000192276"/>
    </source>
</evidence>
<dbReference type="InterPro" id="IPR011250">
    <property type="entry name" value="OMP/PagP_B-barrel"/>
</dbReference>
<dbReference type="InterPro" id="IPR036709">
    <property type="entry name" value="Autotransporte_beta_dom_sf"/>
</dbReference>
<accession>A0A1V9FJJ2</accession>
<reference evidence="2" key="1">
    <citation type="submission" date="2016-04" db="EMBL/GenBank/DDBJ databases">
        <authorList>
            <person name="Chen L."/>
            <person name="Zhuang W."/>
            <person name="Wang G."/>
        </authorList>
    </citation>
    <scope>NUCLEOTIDE SEQUENCE [LARGE SCALE GENOMIC DNA]</scope>
    <source>
        <strain evidence="2">208</strain>
    </source>
</reference>
<dbReference type="STRING" id="550983.A4R26_03485"/>
<dbReference type="AlphaFoldDB" id="A0A1V9FJJ2"/>
<comment type="caution">
    <text evidence="1">The sequence shown here is derived from an EMBL/GenBank/DDBJ whole genome shotgun (WGS) entry which is preliminary data.</text>
</comment>
<proteinExistence type="predicted"/>
<dbReference type="SUPFAM" id="SSF56925">
    <property type="entry name" value="OMPA-like"/>
    <property type="match status" value="1"/>
</dbReference>
<evidence type="ECO:0000313" key="1">
    <source>
        <dbReference type="EMBL" id="OQP58529.1"/>
    </source>
</evidence>
<protein>
    <submittedName>
        <fullName evidence="1">Uncharacterized protein</fullName>
    </submittedName>
</protein>
<name>A0A1V9FJJ2_9BACT</name>
<dbReference type="Proteomes" id="UP000192276">
    <property type="component" value="Unassembled WGS sequence"/>
</dbReference>
<dbReference type="EMBL" id="LWBP01000188">
    <property type="protein sequence ID" value="OQP58529.1"/>
    <property type="molecule type" value="Genomic_DNA"/>
</dbReference>